<evidence type="ECO:0000313" key="2">
    <source>
        <dbReference type="Proteomes" id="UP001597601"/>
    </source>
</evidence>
<keyword evidence="2" id="KW-1185">Reference proteome</keyword>
<protein>
    <submittedName>
        <fullName evidence="1">Uncharacterized protein</fullName>
    </submittedName>
</protein>
<gene>
    <name evidence="1" type="ORF">ACFSYC_09160</name>
</gene>
<evidence type="ECO:0000313" key="1">
    <source>
        <dbReference type="EMBL" id="MFD2864854.1"/>
    </source>
</evidence>
<name>A0ABW5XQV0_9SPHI</name>
<dbReference type="Proteomes" id="UP001597601">
    <property type="component" value="Unassembled WGS sequence"/>
</dbReference>
<reference evidence="2" key="1">
    <citation type="journal article" date="2019" name="Int. J. Syst. Evol. Microbiol.">
        <title>The Global Catalogue of Microorganisms (GCM) 10K type strain sequencing project: providing services to taxonomists for standard genome sequencing and annotation.</title>
        <authorList>
            <consortium name="The Broad Institute Genomics Platform"/>
            <consortium name="The Broad Institute Genome Sequencing Center for Infectious Disease"/>
            <person name="Wu L."/>
            <person name="Ma J."/>
        </authorList>
    </citation>
    <scope>NUCLEOTIDE SEQUENCE [LARGE SCALE GENOMIC DNA]</scope>
    <source>
        <strain evidence="2">KCTC 52232</strain>
    </source>
</reference>
<dbReference type="RefSeq" id="WP_377126095.1">
    <property type="nucleotide sequence ID" value="NZ_JBHUON010000009.1"/>
</dbReference>
<accession>A0ABW5XQV0</accession>
<sequence length="366" mass="41642">MKQLEVFKKIGSILTELNEQYKYIETNNPDNINDLELELFVANAHFLKDHAEILNKLSQRNKAEAKDKVTHQLPPHVMPALPQAPPVPQQPVMLQQPVAEAQPPATPVKRNAEQVERALEKIKALTAEKFFEPVVRQPKRESKLPEPEVDEAATLDTTPSAAKGSFSFKIEAPEVIRHELVVDESEELYDDEDLIEVEDNDEAVEAHEAVLKVPPVSETTIVKEDAEERIAIEIGKQSFTEPKPMPEVNLELKAEAPVKEKDEVFTINQRMSAQLGNSNNVSEQSNLQPVTNLKQAITLNDKLLYIKDLFNGYSLAYSEAIEILNRFNTFEEANRFLNKNYTIKNGWDNKPDTTEKFFTLLKRRYS</sequence>
<dbReference type="EMBL" id="JBHUON010000009">
    <property type="protein sequence ID" value="MFD2864854.1"/>
    <property type="molecule type" value="Genomic_DNA"/>
</dbReference>
<organism evidence="1 2">
    <name type="scientific">Mucilaginibacter antarcticus</name>
    <dbReference type="NCBI Taxonomy" id="1855725"/>
    <lineage>
        <taxon>Bacteria</taxon>
        <taxon>Pseudomonadati</taxon>
        <taxon>Bacteroidota</taxon>
        <taxon>Sphingobacteriia</taxon>
        <taxon>Sphingobacteriales</taxon>
        <taxon>Sphingobacteriaceae</taxon>
        <taxon>Mucilaginibacter</taxon>
    </lineage>
</organism>
<proteinExistence type="predicted"/>
<comment type="caution">
    <text evidence="1">The sequence shown here is derived from an EMBL/GenBank/DDBJ whole genome shotgun (WGS) entry which is preliminary data.</text>
</comment>